<dbReference type="PANTHER" id="PTHR38474:SF1">
    <property type="entry name" value="SLR0299 PROTEIN"/>
    <property type="match status" value="1"/>
</dbReference>
<evidence type="ECO:0008006" key="3">
    <source>
        <dbReference type="Google" id="ProtNLM"/>
    </source>
</evidence>
<dbReference type="SUPFAM" id="SSF52777">
    <property type="entry name" value="CoA-dependent acyltransferases"/>
    <property type="match status" value="1"/>
</dbReference>
<dbReference type="GO" id="GO:0008811">
    <property type="term" value="F:chloramphenicol O-acetyltransferase activity"/>
    <property type="evidence" value="ECO:0007669"/>
    <property type="project" value="InterPro"/>
</dbReference>
<dbReference type="Proteomes" id="UP000823661">
    <property type="component" value="Unassembled WGS sequence"/>
</dbReference>
<dbReference type="AlphaFoldDB" id="A0A9D9EV66"/>
<evidence type="ECO:0000313" key="2">
    <source>
        <dbReference type="Proteomes" id="UP000823661"/>
    </source>
</evidence>
<dbReference type="InterPro" id="IPR023213">
    <property type="entry name" value="CAT-like_dom_sf"/>
</dbReference>
<proteinExistence type="predicted"/>
<reference evidence="1" key="2">
    <citation type="journal article" date="2021" name="PeerJ">
        <title>Extensive microbial diversity within the chicken gut microbiome revealed by metagenomics and culture.</title>
        <authorList>
            <person name="Gilroy R."/>
            <person name="Ravi A."/>
            <person name="Getino M."/>
            <person name="Pursley I."/>
            <person name="Horton D.L."/>
            <person name="Alikhan N.F."/>
            <person name="Baker D."/>
            <person name="Gharbi K."/>
            <person name="Hall N."/>
            <person name="Watson M."/>
            <person name="Adriaenssens E.M."/>
            <person name="Foster-Nyarko E."/>
            <person name="Jarju S."/>
            <person name="Secka A."/>
            <person name="Antonio M."/>
            <person name="Oren A."/>
            <person name="Chaudhuri R.R."/>
            <person name="La Ragione R."/>
            <person name="Hildebrand F."/>
            <person name="Pallen M.J."/>
        </authorList>
    </citation>
    <scope>NUCLEOTIDE SEQUENCE</scope>
    <source>
        <strain evidence="1">B1-20833</strain>
    </source>
</reference>
<dbReference type="Pfam" id="PF00302">
    <property type="entry name" value="CAT"/>
    <property type="match status" value="1"/>
</dbReference>
<reference evidence="1" key="1">
    <citation type="submission" date="2020-10" db="EMBL/GenBank/DDBJ databases">
        <authorList>
            <person name="Gilroy R."/>
        </authorList>
    </citation>
    <scope>NUCLEOTIDE SEQUENCE</scope>
    <source>
        <strain evidence="1">B1-20833</strain>
    </source>
</reference>
<gene>
    <name evidence="1" type="ORF">IAC06_05700</name>
</gene>
<dbReference type="Gene3D" id="3.30.559.10">
    <property type="entry name" value="Chloramphenicol acetyltransferase-like domain"/>
    <property type="match status" value="1"/>
</dbReference>
<dbReference type="InterPro" id="IPR001707">
    <property type="entry name" value="Cmp_AcTrfase"/>
</dbReference>
<evidence type="ECO:0000313" key="1">
    <source>
        <dbReference type="EMBL" id="MBO8452360.1"/>
    </source>
</evidence>
<dbReference type="PANTHER" id="PTHR38474">
    <property type="entry name" value="SLR0299 PROTEIN"/>
    <property type="match status" value="1"/>
</dbReference>
<dbReference type="EMBL" id="JADIMI010000056">
    <property type="protein sequence ID" value="MBO8452360.1"/>
    <property type="molecule type" value="Genomic_DNA"/>
</dbReference>
<protein>
    <recommendedName>
        <fullName evidence="3">Chloramphenicol acetyltransferase</fullName>
    </recommendedName>
</protein>
<sequence>MRKIDISTWGRRQQWEHFSRIEFPFYHVSFYIDVTQAYSFAKLHGVSFYYTMCYLVSSTMNDIDNFRYRIHSDGVYLLDRCHPSFTVLQPGCTEFQIMNCRMDGSVEEFCSRAASIWEEICAKGPEAREFFCGDTDIPEEECYFLSCLPWIDATGMCSERSLDASDSVPRVSWGRYTRMDRGDDYTPRLKDWLGLTGQEHPVRQGRRLWINMTVDVNHRLVDGYHIGLFATLLQDTIDRL</sequence>
<name>A0A9D9EV66_9BACT</name>
<dbReference type="SMART" id="SM01059">
    <property type="entry name" value="CAT"/>
    <property type="match status" value="1"/>
</dbReference>
<comment type="caution">
    <text evidence="1">The sequence shown here is derived from an EMBL/GenBank/DDBJ whole genome shotgun (WGS) entry which is preliminary data.</text>
</comment>
<accession>A0A9D9EV66</accession>
<organism evidence="1 2">
    <name type="scientific">Candidatus Cryptobacteroides intestinavium</name>
    <dbReference type="NCBI Taxonomy" id="2840766"/>
    <lineage>
        <taxon>Bacteria</taxon>
        <taxon>Pseudomonadati</taxon>
        <taxon>Bacteroidota</taxon>
        <taxon>Bacteroidia</taxon>
        <taxon>Bacteroidales</taxon>
        <taxon>Candidatus Cryptobacteroides</taxon>
    </lineage>
</organism>